<dbReference type="Proteomes" id="UP001364617">
    <property type="component" value="Unassembled WGS sequence"/>
</dbReference>
<sequence>MAVRRLKEEEIIICKEMQQHWTAMKAQSMMLATLSANSSFADQSEDAQRGLQCLVLQKQTVLKAEMVKVKGFYSRILSHQPLLEMDSSEEEMSEGDAADLDSSTSDED</sequence>
<comment type="caution">
    <text evidence="2">The sequence shown here is derived from an EMBL/GenBank/DDBJ whole genome shotgun (WGS) entry which is preliminary data.</text>
</comment>
<dbReference type="EMBL" id="JAYKXH010000021">
    <property type="protein sequence ID" value="KAK7130375.1"/>
    <property type="molecule type" value="Genomic_DNA"/>
</dbReference>
<reference evidence="2 3" key="1">
    <citation type="submission" date="2024-02" db="EMBL/GenBank/DDBJ databases">
        <title>Chromosome-level genome assembly of the Eurasian Minnow (Phoxinus phoxinus).</title>
        <authorList>
            <person name="Oriowo T.O."/>
            <person name="Martin S."/>
            <person name="Stange M."/>
            <person name="Chrysostomakis Y."/>
            <person name="Brown T."/>
            <person name="Winkler S."/>
            <person name="Kukowka S."/>
            <person name="Myers E.W."/>
            <person name="Bohne A."/>
        </authorList>
    </citation>
    <scope>NUCLEOTIDE SEQUENCE [LARGE SCALE GENOMIC DNA]</scope>
    <source>
        <strain evidence="2">ZFMK-TIS-60720</strain>
        <tissue evidence="2">Whole Organism</tissue>
    </source>
</reference>
<evidence type="ECO:0000256" key="1">
    <source>
        <dbReference type="SAM" id="MobiDB-lite"/>
    </source>
</evidence>
<protein>
    <submittedName>
        <fullName evidence="2">Uncharacterized protein</fullName>
    </submittedName>
</protein>
<organism evidence="2 3">
    <name type="scientific">Phoxinus phoxinus</name>
    <name type="common">Eurasian minnow</name>
    <dbReference type="NCBI Taxonomy" id="58324"/>
    <lineage>
        <taxon>Eukaryota</taxon>
        <taxon>Metazoa</taxon>
        <taxon>Chordata</taxon>
        <taxon>Craniata</taxon>
        <taxon>Vertebrata</taxon>
        <taxon>Euteleostomi</taxon>
        <taxon>Actinopterygii</taxon>
        <taxon>Neopterygii</taxon>
        <taxon>Teleostei</taxon>
        <taxon>Ostariophysi</taxon>
        <taxon>Cypriniformes</taxon>
        <taxon>Leuciscidae</taxon>
        <taxon>Phoxininae</taxon>
        <taxon>Phoxinus</taxon>
    </lineage>
</organism>
<feature type="region of interest" description="Disordered" evidence="1">
    <location>
        <begin position="84"/>
        <end position="108"/>
    </location>
</feature>
<proteinExistence type="predicted"/>
<gene>
    <name evidence="2" type="ORF">R3I93_019873</name>
</gene>
<evidence type="ECO:0000313" key="2">
    <source>
        <dbReference type="EMBL" id="KAK7130375.1"/>
    </source>
</evidence>
<keyword evidence="3" id="KW-1185">Reference proteome</keyword>
<accession>A0AAN9CCE5</accession>
<name>A0AAN9CCE5_9TELE</name>
<evidence type="ECO:0000313" key="3">
    <source>
        <dbReference type="Proteomes" id="UP001364617"/>
    </source>
</evidence>
<dbReference type="AlphaFoldDB" id="A0AAN9CCE5"/>
<feature type="compositionally biased region" description="Acidic residues" evidence="1">
    <location>
        <begin position="86"/>
        <end position="108"/>
    </location>
</feature>